<name>A0AAW0J9H4_QUESU</name>
<comment type="caution">
    <text evidence="8">The sequence shown here is derived from an EMBL/GenBank/DDBJ whole genome shotgun (WGS) entry which is preliminary data.</text>
</comment>
<dbReference type="PANTHER" id="PTHR13301">
    <property type="entry name" value="X-BOX TRANSCRIPTION FACTOR-RELATED"/>
    <property type="match status" value="1"/>
</dbReference>
<evidence type="ECO:0000256" key="3">
    <source>
        <dbReference type="ARBA" id="ARBA00022679"/>
    </source>
</evidence>
<dbReference type="GO" id="GO:0016760">
    <property type="term" value="F:cellulose synthase (UDP-forming) activity"/>
    <property type="evidence" value="ECO:0007669"/>
    <property type="project" value="InterPro"/>
</dbReference>
<gene>
    <name evidence="8" type="primary">CSLB6</name>
    <name evidence="8" type="ORF">CFP56_035729</name>
</gene>
<evidence type="ECO:0000256" key="7">
    <source>
        <dbReference type="ARBA" id="ARBA00023316"/>
    </source>
</evidence>
<keyword evidence="9" id="KW-1185">Reference proteome</keyword>
<dbReference type="Proteomes" id="UP000237347">
    <property type="component" value="Unassembled WGS sequence"/>
</dbReference>
<evidence type="ECO:0000256" key="5">
    <source>
        <dbReference type="ARBA" id="ARBA00022989"/>
    </source>
</evidence>
<keyword evidence="3" id="KW-0808">Transferase</keyword>
<dbReference type="GO" id="GO:0012505">
    <property type="term" value="C:endomembrane system"/>
    <property type="evidence" value="ECO:0007669"/>
    <property type="project" value="UniProtKB-SubCell"/>
</dbReference>
<dbReference type="EMBL" id="PKMF04000642">
    <property type="protein sequence ID" value="KAK7823147.1"/>
    <property type="molecule type" value="Genomic_DNA"/>
</dbReference>
<keyword evidence="7" id="KW-0961">Cell wall biogenesis/degradation</keyword>
<dbReference type="InterPro" id="IPR005150">
    <property type="entry name" value="Cellulose_synth"/>
</dbReference>
<dbReference type="GO" id="GO:0071555">
    <property type="term" value="P:cell wall organization"/>
    <property type="evidence" value="ECO:0007669"/>
    <property type="project" value="UniProtKB-KW"/>
</dbReference>
<protein>
    <submittedName>
        <fullName evidence="8">Cellulose synthase-like protein b6</fullName>
    </submittedName>
</protein>
<evidence type="ECO:0000256" key="2">
    <source>
        <dbReference type="ARBA" id="ARBA00022676"/>
    </source>
</evidence>
<keyword evidence="6" id="KW-0472">Membrane</keyword>
<keyword evidence="2" id="KW-0328">Glycosyltransferase</keyword>
<evidence type="ECO:0000256" key="4">
    <source>
        <dbReference type="ARBA" id="ARBA00022692"/>
    </source>
</evidence>
<evidence type="ECO:0000256" key="1">
    <source>
        <dbReference type="ARBA" id="ARBA00004308"/>
    </source>
</evidence>
<keyword evidence="5" id="KW-1133">Transmembrane helix</keyword>
<evidence type="ECO:0000256" key="6">
    <source>
        <dbReference type="ARBA" id="ARBA00023136"/>
    </source>
</evidence>
<dbReference type="GO" id="GO:0030244">
    <property type="term" value="P:cellulose biosynthetic process"/>
    <property type="evidence" value="ECO:0007669"/>
    <property type="project" value="InterPro"/>
</dbReference>
<keyword evidence="4" id="KW-0812">Transmembrane</keyword>
<evidence type="ECO:0000313" key="9">
    <source>
        <dbReference type="Proteomes" id="UP000237347"/>
    </source>
</evidence>
<dbReference type="GO" id="GO:0016020">
    <property type="term" value="C:membrane"/>
    <property type="evidence" value="ECO:0007669"/>
    <property type="project" value="InterPro"/>
</dbReference>
<evidence type="ECO:0000313" key="8">
    <source>
        <dbReference type="EMBL" id="KAK7823147.1"/>
    </source>
</evidence>
<reference evidence="8 9" key="1">
    <citation type="journal article" date="2018" name="Sci. Data">
        <title>The draft genome sequence of cork oak.</title>
        <authorList>
            <person name="Ramos A.M."/>
            <person name="Usie A."/>
            <person name="Barbosa P."/>
            <person name="Barros P.M."/>
            <person name="Capote T."/>
            <person name="Chaves I."/>
            <person name="Simoes F."/>
            <person name="Abreu I."/>
            <person name="Carrasquinho I."/>
            <person name="Faro C."/>
            <person name="Guimaraes J.B."/>
            <person name="Mendonca D."/>
            <person name="Nobrega F."/>
            <person name="Rodrigues L."/>
            <person name="Saibo N.J.M."/>
            <person name="Varela M.C."/>
            <person name="Egas C."/>
            <person name="Matos J."/>
            <person name="Miguel C.M."/>
            <person name="Oliveira M.M."/>
            <person name="Ricardo C.P."/>
            <person name="Goncalves S."/>
        </authorList>
    </citation>
    <scope>NUCLEOTIDE SEQUENCE [LARGE SCALE GENOMIC DNA]</scope>
    <source>
        <strain evidence="9">cv. HL8</strain>
    </source>
</reference>
<comment type="subcellular location">
    <subcellularLocation>
        <location evidence="1">Endomembrane system</location>
    </subcellularLocation>
</comment>
<proteinExistence type="predicted"/>
<dbReference type="AlphaFoldDB" id="A0AAW0J9H4"/>
<organism evidence="8 9">
    <name type="scientific">Quercus suber</name>
    <name type="common">Cork oak</name>
    <dbReference type="NCBI Taxonomy" id="58331"/>
    <lineage>
        <taxon>Eukaryota</taxon>
        <taxon>Viridiplantae</taxon>
        <taxon>Streptophyta</taxon>
        <taxon>Embryophyta</taxon>
        <taxon>Tracheophyta</taxon>
        <taxon>Spermatophyta</taxon>
        <taxon>Magnoliopsida</taxon>
        <taxon>eudicotyledons</taxon>
        <taxon>Gunneridae</taxon>
        <taxon>Pentapetalae</taxon>
        <taxon>rosids</taxon>
        <taxon>fabids</taxon>
        <taxon>Fagales</taxon>
        <taxon>Fagaceae</taxon>
        <taxon>Quercus</taxon>
    </lineage>
</organism>
<dbReference type="Pfam" id="PF03552">
    <property type="entry name" value="Cellulose_synt"/>
    <property type="match status" value="1"/>
</dbReference>
<accession>A0AAW0J9H4</accession>
<sequence>MKNAPYMLNMDCDKFANNPQIVLHAMCIMLGFEHESDCCPQIFYDVPKDDPFGSQMLASLEVHEETNK</sequence>